<keyword evidence="8" id="KW-1185">Reference proteome</keyword>
<feature type="signal peptide" evidence="6">
    <location>
        <begin position="1"/>
        <end position="21"/>
    </location>
</feature>
<comment type="caution">
    <text evidence="7">The sequence shown here is derived from an EMBL/GenBank/DDBJ whole genome shotgun (WGS) entry which is preliminary data.</text>
</comment>
<dbReference type="Proteomes" id="UP001443914">
    <property type="component" value="Unassembled WGS sequence"/>
</dbReference>
<dbReference type="PANTHER" id="PTHR11802">
    <property type="entry name" value="SERINE PROTEASE FAMILY S10 SERINE CARBOXYPEPTIDASE"/>
    <property type="match status" value="1"/>
</dbReference>
<evidence type="ECO:0000256" key="5">
    <source>
        <dbReference type="ARBA" id="ARBA00023180"/>
    </source>
</evidence>
<evidence type="ECO:0000313" key="7">
    <source>
        <dbReference type="EMBL" id="KAK9740026.1"/>
    </source>
</evidence>
<dbReference type="Gene3D" id="3.40.50.1820">
    <property type="entry name" value="alpha/beta hydrolase"/>
    <property type="match status" value="1"/>
</dbReference>
<dbReference type="FunFam" id="3.40.50.12670:FF:000002">
    <property type="entry name" value="Carboxypeptidase"/>
    <property type="match status" value="1"/>
</dbReference>
<reference evidence="7" key="1">
    <citation type="submission" date="2024-03" db="EMBL/GenBank/DDBJ databases">
        <title>WGS assembly of Saponaria officinalis var. Norfolk2.</title>
        <authorList>
            <person name="Jenkins J."/>
            <person name="Shu S."/>
            <person name="Grimwood J."/>
            <person name="Barry K."/>
            <person name="Goodstein D."/>
            <person name="Schmutz J."/>
            <person name="Leebens-Mack J."/>
            <person name="Osbourn A."/>
        </authorList>
    </citation>
    <scope>NUCLEOTIDE SEQUENCE [LARGE SCALE GENOMIC DNA]</scope>
    <source>
        <strain evidence="7">JIC</strain>
    </source>
</reference>
<keyword evidence="6" id="KW-0732">Signal</keyword>
<dbReference type="AlphaFoldDB" id="A0AAW1M2G6"/>
<dbReference type="EMBL" id="JBDFQZ010000003">
    <property type="protein sequence ID" value="KAK9740026.1"/>
    <property type="molecule type" value="Genomic_DNA"/>
</dbReference>
<sequence>MNVLFFFFIFFFITLISKIQAKPHIVNSLPGYDGHLPFTLETGYVGVGEKEEVQLFYYFIESERDVQNDPLMLWLTGGPGCSAFSGLVFEIGPVTFDTSDTNSGLDVPKLKLNPYSWTKQFSSSRKLQKETIDLYRIVQRANEPLREYLQRFNQEKISIQDCDVGTTIQAYRQGLVATIIFLDSPVGTGFSYATTYDAYYSDDDLQSAHIYDFLRKWLVDHPKFRRNTFYVAGDSYSGLIVPMVVLEILNGNELEHQPKINLKGYVLGNPTTTDYSEIMNSQIKYFHRVSLLSDELYQLAEVSCNGDYFNADESNTKCLLAHRAISEATSSLDKAHVLEHNCVYVSPKPTKKFQSRENQMKDDNNINSHYLGDQKLQYLFCRNQDFLLSYTWADDSRVREALNIREGSIDRWVRCNGSISYKGYLHNAFEYHQNFTKKYLQALIYSGDQDSLVSYVGTLEWINQLQITITEDWRPWFVDGQIAGYVTEFGSFPYQYHLVYATIKGAGHTAPEYKPRESLAMIDRWFSLSLL</sequence>
<dbReference type="InterPro" id="IPR033124">
    <property type="entry name" value="Ser_caboxypep_his_AS"/>
</dbReference>
<evidence type="ECO:0000313" key="8">
    <source>
        <dbReference type="Proteomes" id="UP001443914"/>
    </source>
</evidence>
<evidence type="ECO:0000256" key="6">
    <source>
        <dbReference type="SAM" id="SignalP"/>
    </source>
</evidence>
<evidence type="ECO:0000256" key="1">
    <source>
        <dbReference type="ARBA" id="ARBA00009431"/>
    </source>
</evidence>
<dbReference type="GO" id="GO:0006508">
    <property type="term" value="P:proteolysis"/>
    <property type="evidence" value="ECO:0007669"/>
    <property type="project" value="UniProtKB-KW"/>
</dbReference>
<evidence type="ECO:0000256" key="4">
    <source>
        <dbReference type="ARBA" id="ARBA00022801"/>
    </source>
</evidence>
<organism evidence="7 8">
    <name type="scientific">Saponaria officinalis</name>
    <name type="common">Common soapwort</name>
    <name type="synonym">Lychnis saponaria</name>
    <dbReference type="NCBI Taxonomy" id="3572"/>
    <lineage>
        <taxon>Eukaryota</taxon>
        <taxon>Viridiplantae</taxon>
        <taxon>Streptophyta</taxon>
        <taxon>Embryophyta</taxon>
        <taxon>Tracheophyta</taxon>
        <taxon>Spermatophyta</taxon>
        <taxon>Magnoliopsida</taxon>
        <taxon>eudicotyledons</taxon>
        <taxon>Gunneridae</taxon>
        <taxon>Pentapetalae</taxon>
        <taxon>Caryophyllales</taxon>
        <taxon>Caryophyllaceae</taxon>
        <taxon>Caryophylleae</taxon>
        <taxon>Saponaria</taxon>
    </lineage>
</organism>
<dbReference type="SUPFAM" id="SSF53474">
    <property type="entry name" value="alpha/beta-Hydrolases"/>
    <property type="match status" value="2"/>
</dbReference>
<keyword evidence="5" id="KW-0325">Glycoprotein</keyword>
<dbReference type="GO" id="GO:0004185">
    <property type="term" value="F:serine-type carboxypeptidase activity"/>
    <property type="evidence" value="ECO:0007669"/>
    <property type="project" value="InterPro"/>
</dbReference>
<dbReference type="PROSITE" id="PS00560">
    <property type="entry name" value="CARBOXYPEPT_SER_HIS"/>
    <property type="match status" value="1"/>
</dbReference>
<keyword evidence="3" id="KW-0645">Protease</keyword>
<dbReference type="InterPro" id="IPR029058">
    <property type="entry name" value="AB_hydrolase_fold"/>
</dbReference>
<dbReference type="Gene3D" id="3.40.50.12670">
    <property type="match status" value="1"/>
</dbReference>
<comment type="similarity">
    <text evidence="1">Belongs to the peptidase S10 family.</text>
</comment>
<dbReference type="PANTHER" id="PTHR11802:SF224">
    <property type="entry name" value="SERINE CARBOXYPEPTIDASE-LIKE 7 ISOFORM X1"/>
    <property type="match status" value="1"/>
</dbReference>
<accession>A0AAW1M2G6</accession>
<keyword evidence="2" id="KW-0121">Carboxypeptidase</keyword>
<gene>
    <name evidence="7" type="ORF">RND81_03G005300</name>
</gene>
<dbReference type="GO" id="GO:0019748">
    <property type="term" value="P:secondary metabolic process"/>
    <property type="evidence" value="ECO:0007669"/>
    <property type="project" value="TreeGrafter"/>
</dbReference>
<evidence type="ECO:0000256" key="2">
    <source>
        <dbReference type="ARBA" id="ARBA00022645"/>
    </source>
</evidence>
<name>A0AAW1M2G6_SAPOF</name>
<dbReference type="Pfam" id="PF00450">
    <property type="entry name" value="Peptidase_S10"/>
    <property type="match status" value="2"/>
</dbReference>
<evidence type="ECO:0000256" key="3">
    <source>
        <dbReference type="ARBA" id="ARBA00022670"/>
    </source>
</evidence>
<protein>
    <submittedName>
        <fullName evidence="7">Uncharacterized protein</fullName>
    </submittedName>
</protein>
<dbReference type="PRINTS" id="PR00724">
    <property type="entry name" value="CRBOXYPTASEC"/>
</dbReference>
<dbReference type="InterPro" id="IPR001563">
    <property type="entry name" value="Peptidase_S10"/>
</dbReference>
<proteinExistence type="inferred from homology"/>
<feature type="chain" id="PRO_5043530915" evidence="6">
    <location>
        <begin position="22"/>
        <end position="531"/>
    </location>
</feature>
<keyword evidence="4" id="KW-0378">Hydrolase</keyword>
<dbReference type="GO" id="GO:0016747">
    <property type="term" value="F:acyltransferase activity, transferring groups other than amino-acyl groups"/>
    <property type="evidence" value="ECO:0007669"/>
    <property type="project" value="TreeGrafter"/>
</dbReference>